<organism evidence="4 5">
    <name type="scientific">Ectocarpus siliculosus</name>
    <name type="common">Brown alga</name>
    <name type="synonym">Conferva siliculosa</name>
    <dbReference type="NCBI Taxonomy" id="2880"/>
    <lineage>
        <taxon>Eukaryota</taxon>
        <taxon>Sar</taxon>
        <taxon>Stramenopiles</taxon>
        <taxon>Ochrophyta</taxon>
        <taxon>PX clade</taxon>
        <taxon>Phaeophyceae</taxon>
        <taxon>Ectocarpales</taxon>
        <taxon>Ectocarpaceae</taxon>
        <taxon>Ectocarpus</taxon>
    </lineage>
</organism>
<accession>D8LP51</accession>
<keyword evidence="2" id="KW-0472">Membrane</keyword>
<dbReference type="Proteomes" id="UP000002630">
    <property type="component" value="Linkage Group LG16"/>
</dbReference>
<sequence>MSIENCFSRGDGAECTRDELCILQPSTKPGGGNICVPATSPPVLSEPADISDPEIKLLKIMISSLSNIDLGDRLDNELKQMYAPLVYHVNTKIRSEVASASENIPWGTLADRLANMILRELEHTTCPICLTELNDREDRSSVMYPSCCGGRQVLHQKCFREAVTASGKCPSCRATITMEKLRAEKRTAEHLERALLPFPSRAMQFSLAVFRDRKQRLVEQLNLMWERAQPMPNLSRTNEIQRRRLRLTRMQRRTIAWGVDNGLDDDGSYPQTLERMDADIARMVYEILVSRRSLGMATVGPNGSIELKNGTVYLIFLVMGIVGGYLIHATGTD</sequence>
<dbReference type="AlphaFoldDB" id="D8LP51"/>
<dbReference type="Gene3D" id="3.30.40.10">
    <property type="entry name" value="Zinc/RING finger domain, C3HC4 (zinc finger)"/>
    <property type="match status" value="1"/>
</dbReference>
<keyword evidence="5" id="KW-1185">Reference proteome</keyword>
<dbReference type="EMBL" id="FN649741">
    <property type="protein sequence ID" value="CBN80322.1"/>
    <property type="molecule type" value="Genomic_DNA"/>
</dbReference>
<reference evidence="4 5" key="1">
    <citation type="journal article" date="2010" name="Nature">
        <title>The Ectocarpus genome and the independent evolution of multicellularity in brown algae.</title>
        <authorList>
            <person name="Cock J.M."/>
            <person name="Sterck L."/>
            <person name="Rouze P."/>
            <person name="Scornet D."/>
            <person name="Allen A.E."/>
            <person name="Amoutzias G."/>
            <person name="Anthouard V."/>
            <person name="Artiguenave F."/>
            <person name="Aury J.M."/>
            <person name="Badger J.H."/>
            <person name="Beszteri B."/>
            <person name="Billiau K."/>
            <person name="Bonnet E."/>
            <person name="Bothwell J.H."/>
            <person name="Bowler C."/>
            <person name="Boyen C."/>
            <person name="Brownlee C."/>
            <person name="Carrano C.J."/>
            <person name="Charrier B."/>
            <person name="Cho G.Y."/>
            <person name="Coelho S.M."/>
            <person name="Collen J."/>
            <person name="Corre E."/>
            <person name="Da Silva C."/>
            <person name="Delage L."/>
            <person name="Delaroque N."/>
            <person name="Dittami S.M."/>
            <person name="Doulbeau S."/>
            <person name="Elias M."/>
            <person name="Farnham G."/>
            <person name="Gachon C.M."/>
            <person name="Gschloessl B."/>
            <person name="Heesch S."/>
            <person name="Jabbari K."/>
            <person name="Jubin C."/>
            <person name="Kawai H."/>
            <person name="Kimura K."/>
            <person name="Kloareg B."/>
            <person name="Kupper F.C."/>
            <person name="Lang D."/>
            <person name="Le Bail A."/>
            <person name="Leblanc C."/>
            <person name="Lerouge P."/>
            <person name="Lohr M."/>
            <person name="Lopez P.J."/>
            <person name="Martens C."/>
            <person name="Maumus F."/>
            <person name="Michel G."/>
            <person name="Miranda-Saavedra D."/>
            <person name="Morales J."/>
            <person name="Moreau H."/>
            <person name="Motomura T."/>
            <person name="Nagasato C."/>
            <person name="Napoli C.A."/>
            <person name="Nelson D.R."/>
            <person name="Nyvall-Collen P."/>
            <person name="Peters A.F."/>
            <person name="Pommier C."/>
            <person name="Potin P."/>
            <person name="Poulain J."/>
            <person name="Quesneville H."/>
            <person name="Read B."/>
            <person name="Rensing S.A."/>
            <person name="Ritter A."/>
            <person name="Rousvoal S."/>
            <person name="Samanta M."/>
            <person name="Samson G."/>
            <person name="Schroeder D.C."/>
            <person name="Segurens B."/>
            <person name="Strittmatter M."/>
            <person name="Tonon T."/>
            <person name="Tregear J.W."/>
            <person name="Valentin K."/>
            <person name="von Dassow P."/>
            <person name="Yamagishi T."/>
            <person name="Van de Peer Y."/>
            <person name="Wincker P."/>
        </authorList>
    </citation>
    <scope>NUCLEOTIDE SEQUENCE [LARGE SCALE GENOMIC DNA]</scope>
    <source>
        <strain evidence="5">Ec32 / CCAP1310/4</strain>
    </source>
</reference>
<evidence type="ECO:0000256" key="1">
    <source>
        <dbReference type="PROSITE-ProRule" id="PRU00175"/>
    </source>
</evidence>
<evidence type="ECO:0000256" key="2">
    <source>
        <dbReference type="SAM" id="Phobius"/>
    </source>
</evidence>
<dbReference type="InParanoid" id="D8LP51"/>
<evidence type="ECO:0000259" key="3">
    <source>
        <dbReference type="PROSITE" id="PS50089"/>
    </source>
</evidence>
<keyword evidence="2" id="KW-1133">Transmembrane helix</keyword>
<protein>
    <submittedName>
        <fullName evidence="4">EsV-1-20</fullName>
    </submittedName>
</protein>
<gene>
    <name evidence="4" type="ORF">Esi_0052_0288</name>
</gene>
<name>D8LP51_ECTSI</name>
<dbReference type="InterPro" id="IPR001841">
    <property type="entry name" value="Znf_RING"/>
</dbReference>
<dbReference type="Pfam" id="PF13639">
    <property type="entry name" value="zf-RING_2"/>
    <property type="match status" value="1"/>
</dbReference>
<evidence type="ECO:0000313" key="4">
    <source>
        <dbReference type="EMBL" id="CBN80322.1"/>
    </source>
</evidence>
<keyword evidence="1" id="KW-0863">Zinc-finger</keyword>
<proteinExistence type="predicted"/>
<feature type="domain" description="RING-type" evidence="3">
    <location>
        <begin position="126"/>
        <end position="173"/>
    </location>
</feature>
<dbReference type="GO" id="GO:0008270">
    <property type="term" value="F:zinc ion binding"/>
    <property type="evidence" value="ECO:0007669"/>
    <property type="project" value="UniProtKB-KW"/>
</dbReference>
<dbReference type="PROSITE" id="PS50089">
    <property type="entry name" value="ZF_RING_2"/>
    <property type="match status" value="1"/>
</dbReference>
<dbReference type="CDD" id="cd16448">
    <property type="entry name" value="RING-H2"/>
    <property type="match status" value="1"/>
</dbReference>
<keyword evidence="1" id="KW-0479">Metal-binding</keyword>
<dbReference type="SUPFAM" id="SSF57850">
    <property type="entry name" value="RING/U-box"/>
    <property type="match status" value="1"/>
</dbReference>
<evidence type="ECO:0000313" key="5">
    <source>
        <dbReference type="Proteomes" id="UP000002630"/>
    </source>
</evidence>
<keyword evidence="1" id="KW-0862">Zinc</keyword>
<dbReference type="OrthoDB" id="6105938at2759"/>
<feature type="transmembrane region" description="Helical" evidence="2">
    <location>
        <begin position="310"/>
        <end position="327"/>
    </location>
</feature>
<dbReference type="InterPro" id="IPR013083">
    <property type="entry name" value="Znf_RING/FYVE/PHD"/>
</dbReference>
<keyword evidence="2" id="KW-0812">Transmembrane</keyword>
<dbReference type="EMBL" id="FN648730">
    <property type="protein sequence ID" value="CBN80322.1"/>
    <property type="molecule type" value="Genomic_DNA"/>
</dbReference>